<dbReference type="SMART" id="SM00138">
    <property type="entry name" value="MeTrc"/>
    <property type="match status" value="1"/>
</dbReference>
<evidence type="ECO:0000259" key="6">
    <source>
        <dbReference type="PROSITE" id="PS50123"/>
    </source>
</evidence>
<sequence length="258" mass="30568">MQNYEKFKEQIFKKTGINLSCYKERQMKRRIDSLIKRNNFDTYDDYFLAISKDKVLFDEFINYLTINVSEFYRNANQWEIIKNDILPELLKHSKTLKIWSAACSTGEEPYSLVLVLSQLLPLNQIKILATDIDREAINKAQIGIYSAKSIENIPKDLINKYFTKIGDSFRISDEIKKCVEFKQHNLLNDKYPEKCDLIVCRNVMIYFTEESKEEMYRKFHDSLNDHGILFVGSTEQIILPNRYNLSALKTFFYKKNIK</sequence>
<accession>A0A841KSH2</accession>
<dbReference type="PANTHER" id="PTHR24422:SF19">
    <property type="entry name" value="CHEMOTAXIS PROTEIN METHYLTRANSFERASE"/>
    <property type="match status" value="1"/>
</dbReference>
<organism evidence="7 8">
    <name type="scientific">Anaerosolibacter carboniphilus</name>
    <dbReference type="NCBI Taxonomy" id="1417629"/>
    <lineage>
        <taxon>Bacteria</taxon>
        <taxon>Bacillati</taxon>
        <taxon>Bacillota</taxon>
        <taxon>Clostridia</taxon>
        <taxon>Peptostreptococcales</taxon>
        <taxon>Thermotaleaceae</taxon>
        <taxon>Anaerosolibacter</taxon>
    </lineage>
</organism>
<reference evidence="7 8" key="1">
    <citation type="submission" date="2020-08" db="EMBL/GenBank/DDBJ databases">
        <title>Genomic Encyclopedia of Type Strains, Phase IV (KMG-IV): sequencing the most valuable type-strain genomes for metagenomic binning, comparative biology and taxonomic classification.</title>
        <authorList>
            <person name="Goeker M."/>
        </authorList>
    </citation>
    <scope>NUCLEOTIDE SEQUENCE [LARGE SCALE GENOMIC DNA]</scope>
    <source>
        <strain evidence="7 8">DSM 103526</strain>
    </source>
</reference>
<dbReference type="Pfam" id="PF01739">
    <property type="entry name" value="CheR"/>
    <property type="match status" value="1"/>
</dbReference>
<dbReference type="Gene3D" id="3.40.50.150">
    <property type="entry name" value="Vaccinia Virus protein VP39"/>
    <property type="match status" value="1"/>
</dbReference>
<evidence type="ECO:0000256" key="2">
    <source>
        <dbReference type="ARBA" id="ARBA00012534"/>
    </source>
</evidence>
<dbReference type="InterPro" id="IPR050903">
    <property type="entry name" value="Bact_Chemotaxis_MeTrfase"/>
</dbReference>
<keyword evidence="5" id="KW-0949">S-adenosyl-L-methionine</keyword>
<dbReference type="AlphaFoldDB" id="A0A841KSH2"/>
<dbReference type="SUPFAM" id="SSF47757">
    <property type="entry name" value="Chemotaxis receptor methyltransferase CheR, N-terminal domain"/>
    <property type="match status" value="1"/>
</dbReference>
<dbReference type="InterPro" id="IPR000780">
    <property type="entry name" value="CheR_MeTrfase"/>
</dbReference>
<keyword evidence="3 7" id="KW-0489">Methyltransferase</keyword>
<dbReference type="PROSITE" id="PS50123">
    <property type="entry name" value="CHER"/>
    <property type="match status" value="1"/>
</dbReference>
<evidence type="ECO:0000313" key="7">
    <source>
        <dbReference type="EMBL" id="MBB6216684.1"/>
    </source>
</evidence>
<dbReference type="PRINTS" id="PR00996">
    <property type="entry name" value="CHERMTFRASE"/>
</dbReference>
<dbReference type="Gene3D" id="1.10.155.10">
    <property type="entry name" value="Chemotaxis receptor methyltransferase CheR, N-terminal domain"/>
    <property type="match status" value="1"/>
</dbReference>
<dbReference type="Pfam" id="PF03705">
    <property type="entry name" value="CheR_N"/>
    <property type="match status" value="1"/>
</dbReference>
<dbReference type="EC" id="2.1.1.80" evidence="2"/>
<gene>
    <name evidence="7" type="ORF">HNQ80_002788</name>
</gene>
<keyword evidence="4 7" id="KW-0808">Transferase</keyword>
<dbReference type="SUPFAM" id="SSF53335">
    <property type="entry name" value="S-adenosyl-L-methionine-dependent methyltransferases"/>
    <property type="match status" value="1"/>
</dbReference>
<comment type="catalytic activity">
    <reaction evidence="1">
        <text>L-glutamyl-[protein] + S-adenosyl-L-methionine = [protein]-L-glutamate 5-O-methyl ester + S-adenosyl-L-homocysteine</text>
        <dbReference type="Rhea" id="RHEA:24452"/>
        <dbReference type="Rhea" id="RHEA-COMP:10208"/>
        <dbReference type="Rhea" id="RHEA-COMP:10311"/>
        <dbReference type="ChEBI" id="CHEBI:29973"/>
        <dbReference type="ChEBI" id="CHEBI:57856"/>
        <dbReference type="ChEBI" id="CHEBI:59789"/>
        <dbReference type="ChEBI" id="CHEBI:82795"/>
        <dbReference type="EC" id="2.1.1.80"/>
    </reaction>
</comment>
<dbReference type="GO" id="GO:0008983">
    <property type="term" value="F:protein-glutamate O-methyltransferase activity"/>
    <property type="evidence" value="ECO:0007669"/>
    <property type="project" value="UniProtKB-EC"/>
</dbReference>
<evidence type="ECO:0000256" key="5">
    <source>
        <dbReference type="ARBA" id="ARBA00022691"/>
    </source>
</evidence>
<comment type="caution">
    <text evidence="7">The sequence shown here is derived from an EMBL/GenBank/DDBJ whole genome shotgun (WGS) entry which is preliminary data.</text>
</comment>
<dbReference type="InterPro" id="IPR022641">
    <property type="entry name" value="CheR_N"/>
</dbReference>
<evidence type="ECO:0000256" key="1">
    <source>
        <dbReference type="ARBA" id="ARBA00001541"/>
    </source>
</evidence>
<evidence type="ECO:0000256" key="3">
    <source>
        <dbReference type="ARBA" id="ARBA00022603"/>
    </source>
</evidence>
<proteinExistence type="predicted"/>
<name>A0A841KSH2_9FIRM</name>
<dbReference type="RefSeq" id="WP_184311202.1">
    <property type="nucleotide sequence ID" value="NZ_JACHEN010000016.1"/>
</dbReference>
<dbReference type="PANTHER" id="PTHR24422">
    <property type="entry name" value="CHEMOTAXIS PROTEIN METHYLTRANSFERASE"/>
    <property type="match status" value="1"/>
</dbReference>
<dbReference type="InterPro" id="IPR029063">
    <property type="entry name" value="SAM-dependent_MTases_sf"/>
</dbReference>
<feature type="domain" description="CheR-type methyltransferase" evidence="6">
    <location>
        <begin position="1"/>
        <end position="258"/>
    </location>
</feature>
<dbReference type="InterPro" id="IPR022642">
    <property type="entry name" value="CheR_C"/>
</dbReference>
<dbReference type="Proteomes" id="UP000579281">
    <property type="component" value="Unassembled WGS sequence"/>
</dbReference>
<dbReference type="GO" id="GO:0032259">
    <property type="term" value="P:methylation"/>
    <property type="evidence" value="ECO:0007669"/>
    <property type="project" value="UniProtKB-KW"/>
</dbReference>
<dbReference type="InterPro" id="IPR036804">
    <property type="entry name" value="CheR_N_sf"/>
</dbReference>
<keyword evidence="8" id="KW-1185">Reference proteome</keyword>
<dbReference type="EMBL" id="JACHEN010000016">
    <property type="protein sequence ID" value="MBB6216684.1"/>
    <property type="molecule type" value="Genomic_DNA"/>
</dbReference>
<evidence type="ECO:0000256" key="4">
    <source>
        <dbReference type="ARBA" id="ARBA00022679"/>
    </source>
</evidence>
<protein>
    <recommendedName>
        <fullName evidence="2">protein-glutamate O-methyltransferase</fullName>
        <ecNumber evidence="2">2.1.1.80</ecNumber>
    </recommendedName>
</protein>
<evidence type="ECO:0000313" key="8">
    <source>
        <dbReference type="Proteomes" id="UP000579281"/>
    </source>
</evidence>